<organism evidence="2 3">
    <name type="scientific">Plasmodium falciparum NF135/5.C10</name>
    <dbReference type="NCBI Taxonomy" id="1036726"/>
    <lineage>
        <taxon>Eukaryota</taxon>
        <taxon>Sar</taxon>
        <taxon>Alveolata</taxon>
        <taxon>Apicomplexa</taxon>
        <taxon>Aconoidasida</taxon>
        <taxon>Haemosporida</taxon>
        <taxon>Plasmodiidae</taxon>
        <taxon>Plasmodium</taxon>
        <taxon>Plasmodium (Laverania)</taxon>
    </lineage>
</organism>
<gene>
    <name evidence="2" type="ORF">PFNF135_05464</name>
</gene>
<evidence type="ECO:0000256" key="1">
    <source>
        <dbReference type="SAM" id="Phobius"/>
    </source>
</evidence>
<feature type="transmembrane region" description="Helical" evidence="1">
    <location>
        <begin position="75"/>
        <end position="99"/>
    </location>
</feature>
<feature type="transmembrane region" description="Helical" evidence="1">
    <location>
        <begin position="43"/>
        <end position="63"/>
    </location>
</feature>
<evidence type="ECO:0000313" key="3">
    <source>
        <dbReference type="Proteomes" id="UP000019114"/>
    </source>
</evidence>
<dbReference type="AlphaFoldDB" id="W4I911"/>
<dbReference type="EMBL" id="KI926085">
    <property type="protein sequence ID" value="ETW40161.1"/>
    <property type="molecule type" value="Genomic_DNA"/>
</dbReference>
<name>W4I911_PLAFA</name>
<accession>W4I911</accession>
<protein>
    <submittedName>
        <fullName evidence="2">Uncharacterized protein</fullName>
    </submittedName>
</protein>
<reference evidence="2 3" key="2">
    <citation type="submission" date="2013-02" db="EMBL/GenBank/DDBJ databases">
        <title>The Genome Sequence of Plasmodium falciparum NF135/5.C10.</title>
        <authorList>
            <consortium name="The Broad Institute Genome Sequencing Platform"/>
            <consortium name="The Broad Institute Genome Sequencing Center for Infectious Disease"/>
            <person name="Neafsey D."/>
            <person name="Cheeseman I."/>
            <person name="Volkman S."/>
            <person name="Adams J."/>
            <person name="Walker B."/>
            <person name="Young S.K."/>
            <person name="Zeng Q."/>
            <person name="Gargeya S."/>
            <person name="Fitzgerald M."/>
            <person name="Haas B."/>
            <person name="Abouelleil A."/>
            <person name="Alvarado L."/>
            <person name="Arachchi H.M."/>
            <person name="Berlin A.M."/>
            <person name="Chapman S.B."/>
            <person name="Dewar J."/>
            <person name="Goldberg J."/>
            <person name="Griggs A."/>
            <person name="Gujja S."/>
            <person name="Hansen M."/>
            <person name="Howarth C."/>
            <person name="Imamovic A."/>
            <person name="Larimer J."/>
            <person name="McCowan C."/>
            <person name="Murphy C."/>
            <person name="Neiman D."/>
            <person name="Pearson M."/>
            <person name="Priest M."/>
            <person name="Roberts A."/>
            <person name="Saif S."/>
            <person name="Shea T."/>
            <person name="Sisk P."/>
            <person name="Sykes S."/>
            <person name="Wortman J."/>
            <person name="Nusbaum C."/>
            <person name="Birren B."/>
        </authorList>
    </citation>
    <scope>NUCLEOTIDE SEQUENCE [LARGE SCALE GENOMIC DNA]</scope>
    <source>
        <strain evidence="2 3">NF135/5.C10</strain>
    </source>
</reference>
<keyword evidence="1" id="KW-0812">Transmembrane</keyword>
<reference evidence="2 3" key="1">
    <citation type="submission" date="2013-02" db="EMBL/GenBank/DDBJ databases">
        <title>The Genome Annotation of Plasmodium falciparum NF135/5.C10.</title>
        <authorList>
            <consortium name="The Broad Institute Genome Sequencing Platform"/>
            <consortium name="The Broad Institute Genome Sequencing Center for Infectious Disease"/>
            <person name="Neafsey D."/>
            <person name="Hoffman S."/>
            <person name="Volkman S."/>
            <person name="Rosenthal P."/>
            <person name="Walker B."/>
            <person name="Young S.K."/>
            <person name="Zeng Q."/>
            <person name="Gargeya S."/>
            <person name="Fitzgerald M."/>
            <person name="Haas B."/>
            <person name="Abouelleil A."/>
            <person name="Allen A.W."/>
            <person name="Alvarado L."/>
            <person name="Arachchi H.M."/>
            <person name="Berlin A.M."/>
            <person name="Chapman S.B."/>
            <person name="Gainer-Dewar J."/>
            <person name="Goldberg J."/>
            <person name="Griggs A."/>
            <person name="Gujja S."/>
            <person name="Hansen M."/>
            <person name="Howarth C."/>
            <person name="Imamovic A."/>
            <person name="Ireland A."/>
            <person name="Larimer J."/>
            <person name="McCowan C."/>
            <person name="Murphy C."/>
            <person name="Pearson M."/>
            <person name="Poon T.W."/>
            <person name="Priest M."/>
            <person name="Roberts A."/>
            <person name="Saif S."/>
            <person name="Shea T."/>
            <person name="Sisk P."/>
            <person name="Sykes S."/>
            <person name="Wortman J."/>
            <person name="Nusbaum C."/>
            <person name="Birren B."/>
        </authorList>
    </citation>
    <scope>NUCLEOTIDE SEQUENCE [LARGE SCALE GENOMIC DNA]</scope>
    <source>
        <strain evidence="2 3">NF135/5.C10</strain>
    </source>
</reference>
<sequence>MNSQNKINKQSFHRVINNYKQNRLVRNVLNYCYGILSLATRRILVNLVIHVIRKVLSFLFWIVSHKELNSSDNIIKSYVGFWVVIMQIVQLVLMGDFIYHYIRCLSKGVSFDNLLNENV</sequence>
<keyword evidence="1" id="KW-1133">Transmembrane helix</keyword>
<proteinExistence type="predicted"/>
<keyword evidence="1" id="KW-0472">Membrane</keyword>
<dbReference type="Proteomes" id="UP000019114">
    <property type="component" value="Unassembled WGS sequence"/>
</dbReference>
<evidence type="ECO:0000313" key="2">
    <source>
        <dbReference type="EMBL" id="ETW40161.1"/>
    </source>
</evidence>